<comment type="subcellular location">
    <subcellularLocation>
        <location evidence="1">Membrane</location>
        <topology evidence="1">Multi-pass membrane protein</topology>
    </subcellularLocation>
</comment>
<feature type="transmembrane region" description="Helical" evidence="5">
    <location>
        <begin position="97"/>
        <end position="115"/>
    </location>
</feature>
<feature type="transmembrane region" description="Helical" evidence="5">
    <location>
        <begin position="356"/>
        <end position="380"/>
    </location>
</feature>
<feature type="transmembrane region" description="Helical" evidence="5">
    <location>
        <begin position="392"/>
        <end position="409"/>
    </location>
</feature>
<dbReference type="Proteomes" id="UP000198462">
    <property type="component" value="Unassembled WGS sequence"/>
</dbReference>
<dbReference type="PANTHER" id="PTHR37422:SF13">
    <property type="entry name" value="LIPOPOLYSACCHARIDE BIOSYNTHESIS PROTEIN PA4999-RELATED"/>
    <property type="match status" value="1"/>
</dbReference>
<organism evidence="7 8">
    <name type="scientific">Pacificimonas flava</name>
    <dbReference type="NCBI Taxonomy" id="1234595"/>
    <lineage>
        <taxon>Bacteria</taxon>
        <taxon>Pseudomonadati</taxon>
        <taxon>Pseudomonadota</taxon>
        <taxon>Alphaproteobacteria</taxon>
        <taxon>Sphingomonadales</taxon>
        <taxon>Sphingosinicellaceae</taxon>
        <taxon>Pacificimonas</taxon>
    </lineage>
</organism>
<protein>
    <recommendedName>
        <fullName evidence="6">O-antigen ligase-related domain-containing protein</fullName>
    </recommendedName>
</protein>
<keyword evidence="3 5" id="KW-1133">Transmembrane helix</keyword>
<feature type="transmembrane region" description="Helical" evidence="5">
    <location>
        <begin position="56"/>
        <end position="76"/>
    </location>
</feature>
<comment type="caution">
    <text evidence="7">The sequence shown here is derived from an EMBL/GenBank/DDBJ whole genome shotgun (WGS) entry which is preliminary data.</text>
</comment>
<dbReference type="GO" id="GO:0016020">
    <property type="term" value="C:membrane"/>
    <property type="evidence" value="ECO:0007669"/>
    <property type="project" value="UniProtKB-SubCell"/>
</dbReference>
<evidence type="ECO:0000256" key="1">
    <source>
        <dbReference type="ARBA" id="ARBA00004141"/>
    </source>
</evidence>
<evidence type="ECO:0000259" key="6">
    <source>
        <dbReference type="Pfam" id="PF04932"/>
    </source>
</evidence>
<name>A0A219B1R2_9SPHN</name>
<gene>
    <name evidence="7" type="ORF">B5C34_01565</name>
</gene>
<evidence type="ECO:0000313" key="8">
    <source>
        <dbReference type="Proteomes" id="UP000198462"/>
    </source>
</evidence>
<feature type="transmembrane region" description="Helical" evidence="5">
    <location>
        <begin position="223"/>
        <end position="240"/>
    </location>
</feature>
<feature type="transmembrane region" description="Helical" evidence="5">
    <location>
        <begin position="121"/>
        <end position="141"/>
    </location>
</feature>
<feature type="transmembrane region" description="Helical" evidence="5">
    <location>
        <begin position="198"/>
        <end position="216"/>
    </location>
</feature>
<dbReference type="PANTHER" id="PTHR37422">
    <property type="entry name" value="TEICHURONIC ACID BIOSYNTHESIS PROTEIN TUAE"/>
    <property type="match status" value="1"/>
</dbReference>
<feature type="transmembrane region" description="Helical" evidence="5">
    <location>
        <begin position="153"/>
        <end position="178"/>
    </location>
</feature>
<feature type="domain" description="O-antigen ligase-related" evidence="6">
    <location>
        <begin position="230"/>
        <end position="371"/>
    </location>
</feature>
<reference evidence="8" key="1">
    <citation type="submission" date="2017-05" db="EMBL/GenBank/DDBJ databases">
        <authorList>
            <person name="Lin X."/>
        </authorList>
    </citation>
    <scope>NUCLEOTIDE SEQUENCE [LARGE SCALE GENOMIC DNA]</scope>
    <source>
        <strain evidence="8">JLT2012</strain>
    </source>
</reference>
<evidence type="ECO:0000256" key="3">
    <source>
        <dbReference type="ARBA" id="ARBA00022989"/>
    </source>
</evidence>
<dbReference type="EMBL" id="NFZT01000001">
    <property type="protein sequence ID" value="OWV32265.1"/>
    <property type="molecule type" value="Genomic_DNA"/>
</dbReference>
<keyword evidence="4 5" id="KW-0472">Membrane</keyword>
<keyword evidence="2 5" id="KW-0812">Transmembrane</keyword>
<dbReference type="OrthoDB" id="8479685at2"/>
<feature type="transmembrane region" description="Helical" evidence="5">
    <location>
        <begin position="270"/>
        <end position="288"/>
    </location>
</feature>
<dbReference type="AlphaFoldDB" id="A0A219B1R2"/>
<sequence length="440" mass="46107">MTSSSRPAFSAAPVRSGARLHAPSPLALLLVLLAALPALAALMFPVPWNQMGGGLATFAYINDFLFAAAEVAFIVYMRRRGRSVLRPLWDLGRADGIALGVFLALFWVSSVFVSQQPAFSLVRVLLWVVHGLFGLAVFEAAKAMTRHSMSRAAAGVACGVLLLAALTAVHIAALPASVLRGSDLPWDTMLPGFMSARQLGFTAAAAMGLLAGYLSLGAERRPEAAIAFAGLLVASALLCFSGTRSGVLAFVAGAVPTVFLCRTNLKARGVLAACGAILLGALASTLWVPEHPAFGIERILGIAAASPEGEISAGRTQLWMLTAGLIGDAPLLGHGENAALWLLKPFGYHHFQPHNIVLQAALSWGLPAALAAGYLAVRMWSGAAMAVRRDNWAMPLFLALNTLLIMAMLDGVLHAGRTVQLAAALAAMLLAIGRRHTDAE</sequence>
<keyword evidence="8" id="KW-1185">Reference proteome</keyword>
<evidence type="ECO:0000256" key="5">
    <source>
        <dbReference type="SAM" id="Phobius"/>
    </source>
</evidence>
<dbReference type="Pfam" id="PF04932">
    <property type="entry name" value="Wzy_C"/>
    <property type="match status" value="1"/>
</dbReference>
<dbReference type="RefSeq" id="WP_088711064.1">
    <property type="nucleotide sequence ID" value="NZ_NFZT01000001.1"/>
</dbReference>
<evidence type="ECO:0000256" key="4">
    <source>
        <dbReference type="ARBA" id="ARBA00023136"/>
    </source>
</evidence>
<proteinExistence type="predicted"/>
<feature type="transmembrane region" description="Helical" evidence="5">
    <location>
        <begin position="246"/>
        <end position="263"/>
    </location>
</feature>
<dbReference type="InterPro" id="IPR007016">
    <property type="entry name" value="O-antigen_ligase-rel_domated"/>
</dbReference>
<evidence type="ECO:0000313" key="7">
    <source>
        <dbReference type="EMBL" id="OWV32265.1"/>
    </source>
</evidence>
<accession>A0A219B1R2</accession>
<evidence type="ECO:0000256" key="2">
    <source>
        <dbReference type="ARBA" id="ARBA00022692"/>
    </source>
</evidence>
<dbReference type="InterPro" id="IPR051533">
    <property type="entry name" value="WaaL-like"/>
</dbReference>